<evidence type="ECO:0000313" key="3">
    <source>
        <dbReference type="EMBL" id="KAG1798639.1"/>
    </source>
</evidence>
<dbReference type="AlphaFoldDB" id="A0A9P7DMT6"/>
<dbReference type="InterPro" id="IPR045340">
    <property type="entry name" value="DUF6533"/>
</dbReference>
<dbReference type="GeneID" id="64603629"/>
<dbReference type="OrthoDB" id="3350812at2759"/>
<name>A0A9P7DMT6_9AGAM</name>
<dbReference type="Proteomes" id="UP000719766">
    <property type="component" value="Unassembled WGS sequence"/>
</dbReference>
<feature type="transmembrane region" description="Helical" evidence="1">
    <location>
        <begin position="141"/>
        <end position="162"/>
    </location>
</feature>
<keyword evidence="1" id="KW-0472">Membrane</keyword>
<evidence type="ECO:0000313" key="4">
    <source>
        <dbReference type="Proteomes" id="UP000719766"/>
    </source>
</evidence>
<reference evidence="3" key="1">
    <citation type="journal article" date="2020" name="New Phytol.">
        <title>Comparative genomics reveals dynamic genome evolution in host specialist ectomycorrhizal fungi.</title>
        <authorList>
            <person name="Lofgren L.A."/>
            <person name="Nguyen N.H."/>
            <person name="Vilgalys R."/>
            <person name="Ruytinx J."/>
            <person name="Liao H.L."/>
            <person name="Branco S."/>
            <person name="Kuo A."/>
            <person name="LaButti K."/>
            <person name="Lipzen A."/>
            <person name="Andreopoulos W."/>
            <person name="Pangilinan J."/>
            <person name="Riley R."/>
            <person name="Hundley H."/>
            <person name="Na H."/>
            <person name="Barry K."/>
            <person name="Grigoriev I.V."/>
            <person name="Stajich J.E."/>
            <person name="Kennedy P.G."/>
        </authorList>
    </citation>
    <scope>NUCLEOTIDE SEQUENCE</scope>
    <source>
        <strain evidence="3">S12</strain>
    </source>
</reference>
<feature type="transmembrane region" description="Helical" evidence="1">
    <location>
        <begin position="222"/>
        <end position="244"/>
    </location>
</feature>
<accession>A0A9P7DMT6</accession>
<gene>
    <name evidence="3" type="ORF">HD556DRAFT_196141</name>
</gene>
<feature type="transmembrane region" description="Helical" evidence="1">
    <location>
        <begin position="110"/>
        <end position="129"/>
    </location>
</feature>
<comment type="caution">
    <text evidence="3">The sequence shown here is derived from an EMBL/GenBank/DDBJ whole genome shotgun (WGS) entry which is preliminary data.</text>
</comment>
<evidence type="ECO:0000256" key="1">
    <source>
        <dbReference type="SAM" id="Phobius"/>
    </source>
</evidence>
<dbReference type="RefSeq" id="XP_041163325.1">
    <property type="nucleotide sequence ID" value="XM_041309865.1"/>
</dbReference>
<dbReference type="Pfam" id="PF20151">
    <property type="entry name" value="DUF6533"/>
    <property type="match status" value="1"/>
</dbReference>
<keyword evidence="4" id="KW-1185">Reference proteome</keyword>
<evidence type="ECO:0000259" key="2">
    <source>
        <dbReference type="Pfam" id="PF20151"/>
    </source>
</evidence>
<proteinExistence type="predicted"/>
<dbReference type="EMBL" id="JABBWE010000013">
    <property type="protein sequence ID" value="KAG1798639.1"/>
    <property type="molecule type" value="Genomic_DNA"/>
</dbReference>
<feature type="domain" description="DUF6533" evidence="2">
    <location>
        <begin position="47"/>
        <end position="90"/>
    </location>
</feature>
<keyword evidence="1" id="KW-1133">Transmembrane helix</keyword>
<sequence>MLAGVSLHSGLASRYHEAHTEYRSYPDMSSLSISDLTKLQTVKYVNCELGSLAIFAFDFCITFSEEVRWTWFRPWDVIRVIFVISRYLPFAGVGMMAYDALGVSNQCTSLEGNIIHVTGIVAAEALLVIRTWAFWQKSKRLLIGILVYVVLSIAASLAVLKLSSTMLIPGGTCYFEITRNDAVEYIFLAMFESMILTLTVYKRFHDFKNFQSGIVVTLYHDDVFYTLCILAVTLANVIAGAALPSAYSDMFDTLQVVSHSVLASRILFRLRHSNERVQEPSTSVAMMEFTDYLPPPSMPVSGTATTSQV</sequence>
<keyword evidence="1" id="KW-0812">Transmembrane</keyword>
<feature type="transmembrane region" description="Helical" evidence="1">
    <location>
        <begin position="182"/>
        <end position="201"/>
    </location>
</feature>
<protein>
    <recommendedName>
        <fullName evidence="2">DUF6533 domain-containing protein</fullName>
    </recommendedName>
</protein>
<organism evidence="3 4">
    <name type="scientific">Suillus plorans</name>
    <dbReference type="NCBI Taxonomy" id="116603"/>
    <lineage>
        <taxon>Eukaryota</taxon>
        <taxon>Fungi</taxon>
        <taxon>Dikarya</taxon>
        <taxon>Basidiomycota</taxon>
        <taxon>Agaricomycotina</taxon>
        <taxon>Agaricomycetes</taxon>
        <taxon>Agaricomycetidae</taxon>
        <taxon>Boletales</taxon>
        <taxon>Suillineae</taxon>
        <taxon>Suillaceae</taxon>
        <taxon>Suillus</taxon>
    </lineage>
</organism>
<feature type="transmembrane region" description="Helical" evidence="1">
    <location>
        <begin position="77"/>
        <end position="98"/>
    </location>
</feature>